<comment type="caution">
    <text evidence="1">The sequence shown here is derived from an EMBL/GenBank/DDBJ whole genome shotgun (WGS) entry which is preliminary data.</text>
</comment>
<proteinExistence type="predicted"/>
<organism evidence="1 2">
    <name type="scientific">Lactuca sativa</name>
    <name type="common">Garden lettuce</name>
    <dbReference type="NCBI Taxonomy" id="4236"/>
    <lineage>
        <taxon>Eukaryota</taxon>
        <taxon>Viridiplantae</taxon>
        <taxon>Streptophyta</taxon>
        <taxon>Embryophyta</taxon>
        <taxon>Tracheophyta</taxon>
        <taxon>Spermatophyta</taxon>
        <taxon>Magnoliopsida</taxon>
        <taxon>eudicotyledons</taxon>
        <taxon>Gunneridae</taxon>
        <taxon>Pentapetalae</taxon>
        <taxon>asterids</taxon>
        <taxon>campanulids</taxon>
        <taxon>Asterales</taxon>
        <taxon>Asteraceae</taxon>
        <taxon>Cichorioideae</taxon>
        <taxon>Cichorieae</taxon>
        <taxon>Lactucinae</taxon>
        <taxon>Lactuca</taxon>
    </lineage>
</organism>
<keyword evidence="2" id="KW-1185">Reference proteome</keyword>
<reference evidence="1 2" key="1">
    <citation type="journal article" date="2017" name="Nat. Commun.">
        <title>Genome assembly with in vitro proximity ligation data and whole-genome triplication in lettuce.</title>
        <authorList>
            <person name="Reyes-Chin-Wo S."/>
            <person name="Wang Z."/>
            <person name="Yang X."/>
            <person name="Kozik A."/>
            <person name="Arikit S."/>
            <person name="Song C."/>
            <person name="Xia L."/>
            <person name="Froenicke L."/>
            <person name="Lavelle D.O."/>
            <person name="Truco M.J."/>
            <person name="Xia R."/>
            <person name="Zhu S."/>
            <person name="Xu C."/>
            <person name="Xu H."/>
            <person name="Xu X."/>
            <person name="Cox K."/>
            <person name="Korf I."/>
            <person name="Meyers B.C."/>
            <person name="Michelmore R.W."/>
        </authorList>
    </citation>
    <scope>NUCLEOTIDE SEQUENCE [LARGE SCALE GENOMIC DNA]</scope>
    <source>
        <strain evidence="2">cv. Salinas</strain>
        <tissue evidence="1">Seedlings</tissue>
    </source>
</reference>
<gene>
    <name evidence="1" type="ORF">LSAT_V11C600306110</name>
</gene>
<dbReference type="Proteomes" id="UP000235145">
    <property type="component" value="Unassembled WGS sequence"/>
</dbReference>
<evidence type="ECO:0000313" key="2">
    <source>
        <dbReference type="Proteomes" id="UP000235145"/>
    </source>
</evidence>
<dbReference type="AlphaFoldDB" id="A0A9R1VCL9"/>
<name>A0A9R1VCL9_LACSA</name>
<protein>
    <submittedName>
        <fullName evidence="1">Uncharacterized protein</fullName>
    </submittedName>
</protein>
<sequence length="102" mass="12140">MKIAIFEELRSVLANFRRLIVVFLYVPHQGHLRVDRFILKKLLELQYLMLSTFIIHGRLETRDGPMVKESRVLERKQFRHLKRVPCCAVYVINQITMLGVVF</sequence>
<evidence type="ECO:0000313" key="1">
    <source>
        <dbReference type="EMBL" id="KAJ0202290.1"/>
    </source>
</evidence>
<dbReference type="EMBL" id="NBSK02000006">
    <property type="protein sequence ID" value="KAJ0202290.1"/>
    <property type="molecule type" value="Genomic_DNA"/>
</dbReference>
<accession>A0A9R1VCL9</accession>